<sequence>MQQVGATTVVCLNQRAELEVRYPDYVAWLQHQTPQRAVWFPIPDLGAPPIDAAAALIVDLHSRIARGDTLLVHCGAGIGRAGTMAAALLMAMGFERERAVAHVGAHRPMAGPEAGAQRELLEALAQTLPQS</sequence>
<dbReference type="InterPro" id="IPR029021">
    <property type="entry name" value="Prot-tyrosine_phosphatase-like"/>
</dbReference>
<evidence type="ECO:0000259" key="4">
    <source>
        <dbReference type="PROSITE" id="PS50206"/>
    </source>
</evidence>
<gene>
    <name evidence="5" type="ORF">UFOPK2366_00540</name>
</gene>
<feature type="domain" description="Rhodanese" evidence="4">
    <location>
        <begin position="37"/>
        <end position="111"/>
    </location>
</feature>
<name>A0A6J6NQF6_9ZZZZ</name>
<dbReference type="SUPFAM" id="SSF52799">
    <property type="entry name" value="(Phosphotyrosine protein) phosphatases II"/>
    <property type="match status" value="1"/>
</dbReference>
<feature type="domain" description="Tyrosine specific protein phosphatases" evidence="3">
    <location>
        <begin position="51"/>
        <end position="108"/>
    </location>
</feature>
<reference evidence="5" key="1">
    <citation type="submission" date="2020-05" db="EMBL/GenBank/DDBJ databases">
        <authorList>
            <person name="Chiriac C."/>
            <person name="Salcher M."/>
            <person name="Ghai R."/>
            <person name="Kavagutti S V."/>
        </authorList>
    </citation>
    <scope>NUCLEOTIDE SEQUENCE</scope>
</reference>
<proteinExistence type="predicted"/>
<dbReference type="SMART" id="SM00404">
    <property type="entry name" value="PTPc_motif"/>
    <property type="match status" value="1"/>
</dbReference>
<dbReference type="EC" id="3.1.3.48" evidence="1"/>
<evidence type="ECO:0000313" key="5">
    <source>
        <dbReference type="EMBL" id="CAB4687054.1"/>
    </source>
</evidence>
<dbReference type="InterPro" id="IPR000242">
    <property type="entry name" value="PTP_cat"/>
</dbReference>
<organism evidence="5">
    <name type="scientific">freshwater metagenome</name>
    <dbReference type="NCBI Taxonomy" id="449393"/>
    <lineage>
        <taxon>unclassified sequences</taxon>
        <taxon>metagenomes</taxon>
        <taxon>ecological metagenomes</taxon>
    </lineage>
</organism>
<evidence type="ECO:0000256" key="1">
    <source>
        <dbReference type="ARBA" id="ARBA00013064"/>
    </source>
</evidence>
<dbReference type="InterPro" id="IPR001763">
    <property type="entry name" value="Rhodanese-like_dom"/>
</dbReference>
<accession>A0A6J6NQF6</accession>
<dbReference type="InterPro" id="IPR000387">
    <property type="entry name" value="Tyr_Pase_dom"/>
</dbReference>
<dbReference type="GO" id="GO:0004725">
    <property type="term" value="F:protein tyrosine phosphatase activity"/>
    <property type="evidence" value="ECO:0007669"/>
    <property type="project" value="UniProtKB-EC"/>
</dbReference>
<evidence type="ECO:0000256" key="2">
    <source>
        <dbReference type="ARBA" id="ARBA00022801"/>
    </source>
</evidence>
<dbReference type="FunFam" id="3.90.190.10:FF:000157">
    <property type="entry name" value="Protein-tyrosine phosphatase"/>
    <property type="match status" value="1"/>
</dbReference>
<protein>
    <recommendedName>
        <fullName evidence="1">protein-tyrosine-phosphatase</fullName>
        <ecNumber evidence="1">3.1.3.48</ecNumber>
    </recommendedName>
</protein>
<dbReference type="EMBL" id="CAEZXM010000076">
    <property type="protein sequence ID" value="CAB4687054.1"/>
    <property type="molecule type" value="Genomic_DNA"/>
</dbReference>
<dbReference type="PROSITE" id="PS50056">
    <property type="entry name" value="TYR_PHOSPHATASE_2"/>
    <property type="match status" value="1"/>
</dbReference>
<dbReference type="InterPro" id="IPR057023">
    <property type="entry name" value="PTP-SAK"/>
</dbReference>
<dbReference type="AlphaFoldDB" id="A0A6J6NQF6"/>
<dbReference type="PROSITE" id="PS50206">
    <property type="entry name" value="RHODANESE_3"/>
    <property type="match status" value="1"/>
</dbReference>
<dbReference type="InterPro" id="IPR003595">
    <property type="entry name" value="Tyr_Pase_cat"/>
</dbReference>
<dbReference type="PRINTS" id="PR00700">
    <property type="entry name" value="PRTYPHPHTASE"/>
</dbReference>
<evidence type="ECO:0000259" key="3">
    <source>
        <dbReference type="PROSITE" id="PS50056"/>
    </source>
</evidence>
<dbReference type="Gene3D" id="3.90.190.10">
    <property type="entry name" value="Protein tyrosine phosphatase superfamily"/>
    <property type="match status" value="1"/>
</dbReference>
<keyword evidence="2" id="KW-0378">Hydrolase</keyword>
<dbReference type="Pfam" id="PF22784">
    <property type="entry name" value="PTP-SAK"/>
    <property type="match status" value="1"/>
</dbReference>